<proteinExistence type="predicted"/>
<dbReference type="Proteomes" id="UP000828390">
    <property type="component" value="Unassembled WGS sequence"/>
</dbReference>
<sequence length="78" mass="8754">MEVEANPQRTDTNPNSVEHCLYQGKATAKIYHPSNASLINLHQNDIRNTAPTSSRTSLRLTTFNVQNVKSNLVVFRIS</sequence>
<dbReference type="AlphaFoldDB" id="A0A9D4RXL0"/>
<dbReference type="EMBL" id="JAIWYP010000001">
    <property type="protein sequence ID" value="KAH3885031.1"/>
    <property type="molecule type" value="Genomic_DNA"/>
</dbReference>
<protein>
    <submittedName>
        <fullName evidence="1">Uncharacterized protein</fullName>
    </submittedName>
</protein>
<name>A0A9D4RXL0_DREPO</name>
<evidence type="ECO:0000313" key="1">
    <source>
        <dbReference type="EMBL" id="KAH3885031.1"/>
    </source>
</evidence>
<keyword evidence="2" id="KW-1185">Reference proteome</keyword>
<reference evidence="1" key="1">
    <citation type="journal article" date="2019" name="bioRxiv">
        <title>The Genome of the Zebra Mussel, Dreissena polymorpha: A Resource for Invasive Species Research.</title>
        <authorList>
            <person name="McCartney M.A."/>
            <person name="Auch B."/>
            <person name="Kono T."/>
            <person name="Mallez S."/>
            <person name="Zhang Y."/>
            <person name="Obille A."/>
            <person name="Becker A."/>
            <person name="Abrahante J.E."/>
            <person name="Garbe J."/>
            <person name="Badalamenti J.P."/>
            <person name="Herman A."/>
            <person name="Mangelson H."/>
            <person name="Liachko I."/>
            <person name="Sullivan S."/>
            <person name="Sone E.D."/>
            <person name="Koren S."/>
            <person name="Silverstein K.A.T."/>
            <person name="Beckman K.B."/>
            <person name="Gohl D.M."/>
        </authorList>
    </citation>
    <scope>NUCLEOTIDE SEQUENCE</scope>
    <source>
        <strain evidence="1">Duluth1</strain>
        <tissue evidence="1">Whole animal</tissue>
    </source>
</reference>
<reference evidence="1" key="2">
    <citation type="submission" date="2020-11" db="EMBL/GenBank/DDBJ databases">
        <authorList>
            <person name="McCartney M.A."/>
            <person name="Auch B."/>
            <person name="Kono T."/>
            <person name="Mallez S."/>
            <person name="Becker A."/>
            <person name="Gohl D.M."/>
            <person name="Silverstein K.A.T."/>
            <person name="Koren S."/>
            <person name="Bechman K.B."/>
            <person name="Herman A."/>
            <person name="Abrahante J.E."/>
            <person name="Garbe J."/>
        </authorList>
    </citation>
    <scope>NUCLEOTIDE SEQUENCE</scope>
    <source>
        <strain evidence="1">Duluth1</strain>
        <tissue evidence="1">Whole animal</tissue>
    </source>
</reference>
<gene>
    <name evidence="1" type="ORF">DPMN_009018</name>
</gene>
<accession>A0A9D4RXL0</accession>
<comment type="caution">
    <text evidence="1">The sequence shown here is derived from an EMBL/GenBank/DDBJ whole genome shotgun (WGS) entry which is preliminary data.</text>
</comment>
<evidence type="ECO:0000313" key="2">
    <source>
        <dbReference type="Proteomes" id="UP000828390"/>
    </source>
</evidence>
<organism evidence="1 2">
    <name type="scientific">Dreissena polymorpha</name>
    <name type="common">Zebra mussel</name>
    <name type="synonym">Mytilus polymorpha</name>
    <dbReference type="NCBI Taxonomy" id="45954"/>
    <lineage>
        <taxon>Eukaryota</taxon>
        <taxon>Metazoa</taxon>
        <taxon>Spiralia</taxon>
        <taxon>Lophotrochozoa</taxon>
        <taxon>Mollusca</taxon>
        <taxon>Bivalvia</taxon>
        <taxon>Autobranchia</taxon>
        <taxon>Heteroconchia</taxon>
        <taxon>Euheterodonta</taxon>
        <taxon>Imparidentia</taxon>
        <taxon>Neoheterodontei</taxon>
        <taxon>Myida</taxon>
        <taxon>Dreissenoidea</taxon>
        <taxon>Dreissenidae</taxon>
        <taxon>Dreissena</taxon>
    </lineage>
</organism>